<dbReference type="AlphaFoldDB" id="T1FWK9"/>
<accession>T1FWK9</accession>
<keyword evidence="2" id="KW-0597">Phosphoprotein</keyword>
<protein>
    <submittedName>
        <fullName evidence="5 6">Uncharacterized protein</fullName>
    </submittedName>
</protein>
<dbReference type="RefSeq" id="XP_009011478.1">
    <property type="nucleotide sequence ID" value="XM_009013230.1"/>
</dbReference>
<dbReference type="EMBL" id="KB095875">
    <property type="protein sequence ID" value="ESO10416.1"/>
    <property type="molecule type" value="Genomic_DNA"/>
</dbReference>
<dbReference type="SUPFAM" id="SSF81790">
    <property type="entry name" value="Myosin phosphatase inhibitor 17kDa protein, CPI-17"/>
    <property type="match status" value="1"/>
</dbReference>
<organism evidence="6 7">
    <name type="scientific">Helobdella robusta</name>
    <name type="common">Californian leech</name>
    <dbReference type="NCBI Taxonomy" id="6412"/>
    <lineage>
        <taxon>Eukaryota</taxon>
        <taxon>Metazoa</taxon>
        <taxon>Spiralia</taxon>
        <taxon>Lophotrochozoa</taxon>
        <taxon>Annelida</taxon>
        <taxon>Clitellata</taxon>
        <taxon>Hirudinea</taxon>
        <taxon>Rhynchobdellida</taxon>
        <taxon>Glossiphoniidae</taxon>
        <taxon>Helobdella</taxon>
    </lineage>
</organism>
<dbReference type="HOGENOM" id="CLU_1541785_0_0_1"/>
<dbReference type="STRING" id="6412.T1FWK9"/>
<feature type="compositionally biased region" description="Low complexity" evidence="4">
    <location>
        <begin position="28"/>
        <end position="37"/>
    </location>
</feature>
<feature type="region of interest" description="Disordered" evidence="4">
    <location>
        <begin position="1"/>
        <end position="46"/>
    </location>
</feature>
<keyword evidence="7" id="KW-1185">Reference proteome</keyword>
<dbReference type="GeneID" id="20213204"/>
<name>T1FWK9_HELRO</name>
<dbReference type="InterPro" id="IPR036658">
    <property type="entry name" value="CPI-17_sf"/>
</dbReference>
<evidence type="ECO:0000313" key="6">
    <source>
        <dbReference type="EnsemblMetazoa" id="HelroP194929"/>
    </source>
</evidence>
<dbReference type="PANTHER" id="PTHR16188">
    <property type="entry name" value="PROTEIN PHOSPHATASE 1 INHIBITOR POTENTIATED BY PROTEIN KINASE C"/>
    <property type="match status" value="1"/>
</dbReference>
<dbReference type="Gene3D" id="1.10.150.220">
    <property type="entry name" value="CPI-17"/>
    <property type="match status" value="1"/>
</dbReference>
<dbReference type="PANTHER" id="PTHR16188:SF14">
    <property type="entry name" value="GEO07393P1"/>
    <property type="match status" value="1"/>
</dbReference>
<feature type="compositionally biased region" description="Basic and acidic residues" evidence="4">
    <location>
        <begin position="13"/>
        <end position="26"/>
    </location>
</feature>
<dbReference type="FunCoup" id="T1FWK9">
    <property type="interactions" value="12"/>
</dbReference>
<keyword evidence="3" id="KW-0650">Protein phosphatase inhibitor</keyword>
<comment type="similarity">
    <text evidence="1">Belongs to the PP1 inhibitor family.</text>
</comment>
<dbReference type="EMBL" id="AMQM01008915">
    <property type="status" value="NOT_ANNOTATED_CDS"/>
    <property type="molecule type" value="Genomic_DNA"/>
</dbReference>
<dbReference type="CTD" id="20213204"/>
<evidence type="ECO:0000313" key="7">
    <source>
        <dbReference type="Proteomes" id="UP000015101"/>
    </source>
</evidence>
<feature type="compositionally biased region" description="Low complexity" evidence="4">
    <location>
        <begin position="1"/>
        <end position="12"/>
    </location>
</feature>
<reference evidence="6" key="3">
    <citation type="submission" date="2015-06" db="UniProtKB">
        <authorList>
            <consortium name="EnsemblMetazoa"/>
        </authorList>
    </citation>
    <scope>IDENTIFICATION</scope>
</reference>
<dbReference type="OrthoDB" id="8193882at2759"/>
<dbReference type="KEGG" id="hro:HELRODRAFT_194929"/>
<dbReference type="GO" id="GO:0004865">
    <property type="term" value="F:protein serine/threonine phosphatase inhibitor activity"/>
    <property type="evidence" value="ECO:0000318"/>
    <property type="project" value="GO_Central"/>
</dbReference>
<dbReference type="GO" id="GO:0005737">
    <property type="term" value="C:cytoplasm"/>
    <property type="evidence" value="ECO:0007669"/>
    <property type="project" value="InterPro"/>
</dbReference>
<proteinExistence type="inferred from homology"/>
<dbReference type="EnsemblMetazoa" id="HelroT194929">
    <property type="protein sequence ID" value="HelroP194929"/>
    <property type="gene ID" value="HelroG194929"/>
</dbReference>
<gene>
    <name evidence="6" type="primary">20213204</name>
    <name evidence="5" type="ORF">HELRODRAFT_194929</name>
</gene>
<evidence type="ECO:0000313" key="5">
    <source>
        <dbReference type="EMBL" id="ESO10416.1"/>
    </source>
</evidence>
<dbReference type="InterPro" id="IPR008025">
    <property type="entry name" value="CPI-17"/>
</dbReference>
<evidence type="ECO:0000256" key="2">
    <source>
        <dbReference type="ARBA" id="ARBA00022553"/>
    </source>
</evidence>
<reference evidence="5 7" key="2">
    <citation type="journal article" date="2013" name="Nature">
        <title>Insights into bilaterian evolution from three spiralian genomes.</title>
        <authorList>
            <person name="Simakov O."/>
            <person name="Marletaz F."/>
            <person name="Cho S.J."/>
            <person name="Edsinger-Gonzales E."/>
            <person name="Havlak P."/>
            <person name="Hellsten U."/>
            <person name="Kuo D.H."/>
            <person name="Larsson T."/>
            <person name="Lv J."/>
            <person name="Arendt D."/>
            <person name="Savage R."/>
            <person name="Osoegawa K."/>
            <person name="de Jong P."/>
            <person name="Grimwood J."/>
            <person name="Chapman J.A."/>
            <person name="Shapiro H."/>
            <person name="Aerts A."/>
            <person name="Otillar R.P."/>
            <person name="Terry A.Y."/>
            <person name="Boore J.L."/>
            <person name="Grigoriev I.V."/>
            <person name="Lindberg D.R."/>
            <person name="Seaver E.C."/>
            <person name="Weisblat D.A."/>
            <person name="Putnam N.H."/>
            <person name="Rokhsar D.S."/>
        </authorList>
    </citation>
    <scope>NUCLEOTIDE SEQUENCE</scope>
</reference>
<reference evidence="7" key="1">
    <citation type="submission" date="2012-12" db="EMBL/GenBank/DDBJ databases">
        <authorList>
            <person name="Hellsten U."/>
            <person name="Grimwood J."/>
            <person name="Chapman J.A."/>
            <person name="Shapiro H."/>
            <person name="Aerts A."/>
            <person name="Otillar R.P."/>
            <person name="Terry A.Y."/>
            <person name="Boore J.L."/>
            <person name="Simakov O."/>
            <person name="Marletaz F."/>
            <person name="Cho S.-J."/>
            <person name="Edsinger-Gonzales E."/>
            <person name="Havlak P."/>
            <person name="Kuo D.-H."/>
            <person name="Larsson T."/>
            <person name="Lv J."/>
            <person name="Arendt D."/>
            <person name="Savage R."/>
            <person name="Osoegawa K."/>
            <person name="de Jong P."/>
            <person name="Lindberg D.R."/>
            <person name="Seaver E.C."/>
            <person name="Weisblat D.A."/>
            <person name="Putnam N.H."/>
            <person name="Grigoriev I.V."/>
            <person name="Rokhsar D.S."/>
        </authorList>
    </citation>
    <scope>NUCLEOTIDE SEQUENCE</scope>
</reference>
<sequence>MSSTKTTTNLNNKENDVTNNKTHDTNNENDLNNNNDDGSQVTSTSPKEATRFLTAKYPKHQMGLIRKRLAVEDWMDEQLKMICGSKKQCIICALHIVGRGNFFAFKPGQCNVEQNAADSYDGDLDLDLDEIIDLEDERERYDFVKEKLSCVGVKCNDNKVNLFIEDLLEKINAL</sequence>
<evidence type="ECO:0000256" key="3">
    <source>
        <dbReference type="ARBA" id="ARBA00023272"/>
    </source>
</evidence>
<dbReference type="InParanoid" id="T1FWK9"/>
<evidence type="ECO:0000256" key="1">
    <source>
        <dbReference type="ARBA" id="ARBA00005483"/>
    </source>
</evidence>
<evidence type="ECO:0000256" key="4">
    <source>
        <dbReference type="SAM" id="MobiDB-lite"/>
    </source>
</evidence>
<dbReference type="Proteomes" id="UP000015101">
    <property type="component" value="Unassembled WGS sequence"/>
</dbReference>